<dbReference type="PANTHER" id="PTHR14187:SF5">
    <property type="entry name" value="HEAT SHOCK 70 KDA PROTEIN 12A"/>
    <property type="match status" value="1"/>
</dbReference>
<accession>A0A8H3CS43</accession>
<name>A0A8H3CS43_9AGAM</name>
<dbReference type="EMBL" id="CAJMWX010001517">
    <property type="protein sequence ID" value="CAE6493497.1"/>
    <property type="molecule type" value="Genomic_DNA"/>
</dbReference>
<evidence type="ECO:0000313" key="1">
    <source>
        <dbReference type="EMBL" id="CAE6493497.1"/>
    </source>
</evidence>
<evidence type="ECO:0000313" key="2">
    <source>
        <dbReference type="Proteomes" id="UP000663888"/>
    </source>
</evidence>
<dbReference type="PANTHER" id="PTHR14187">
    <property type="entry name" value="ALPHA KINASE/ELONGATION FACTOR 2 KINASE"/>
    <property type="match status" value="1"/>
</dbReference>
<sequence length="145" mass="15808">MKFNEYLCKALKGLELSSTQVDDFAKAGIDDFENLAKRNFGNRDELPTSTTGTVSIQVANTGSYGTSTSQTKIHRGCIKVPNSVIQDCFDASVKPILSNVGEQLRNQAVQHILLVGGFGDSPYLHTQFESHFGSDSCEVLLANDF</sequence>
<protein>
    <submittedName>
        <fullName evidence="1">Uncharacterized protein</fullName>
    </submittedName>
</protein>
<dbReference type="AlphaFoldDB" id="A0A8H3CS43"/>
<organism evidence="1 2">
    <name type="scientific">Rhizoctonia solani</name>
    <dbReference type="NCBI Taxonomy" id="456999"/>
    <lineage>
        <taxon>Eukaryota</taxon>
        <taxon>Fungi</taxon>
        <taxon>Dikarya</taxon>
        <taxon>Basidiomycota</taxon>
        <taxon>Agaricomycotina</taxon>
        <taxon>Agaricomycetes</taxon>
        <taxon>Cantharellales</taxon>
        <taxon>Ceratobasidiaceae</taxon>
        <taxon>Rhizoctonia</taxon>
    </lineage>
</organism>
<reference evidence="1" key="1">
    <citation type="submission" date="2021-01" db="EMBL/GenBank/DDBJ databases">
        <authorList>
            <person name="Kaushik A."/>
        </authorList>
    </citation>
    <scope>NUCLEOTIDE SEQUENCE</scope>
    <source>
        <strain evidence="1">AG4-R118</strain>
    </source>
</reference>
<proteinExistence type="predicted"/>
<gene>
    <name evidence="1" type="ORF">RDB_LOCUS143812</name>
</gene>
<dbReference type="Proteomes" id="UP000663888">
    <property type="component" value="Unassembled WGS sequence"/>
</dbReference>
<comment type="caution">
    <text evidence="1">The sequence shown here is derived from an EMBL/GenBank/DDBJ whole genome shotgun (WGS) entry which is preliminary data.</text>
</comment>
<feature type="non-terminal residue" evidence="1">
    <location>
        <position position="1"/>
    </location>
</feature>